<gene>
    <name evidence="2" type="ORF">BCL79_2720</name>
</gene>
<evidence type="ECO:0000259" key="1">
    <source>
        <dbReference type="Pfam" id="PF13619"/>
    </source>
</evidence>
<dbReference type="AlphaFoldDB" id="A0A498CBS6"/>
<sequence>MSNTTPAAGRIELVDVESSQIHSIGHDPETNTLAIRFTKGYGANRGPGSLYHYQNFSADEFEAFKAADSIGKHFGAYIKAFPEKYPYRKVTETPDDNYPLAA</sequence>
<protein>
    <submittedName>
        <fullName evidence="2">KTSC domain-containing protein</fullName>
    </submittedName>
</protein>
<evidence type="ECO:0000313" key="2">
    <source>
        <dbReference type="EMBL" id="RLK53414.1"/>
    </source>
</evidence>
<dbReference type="Pfam" id="PF13619">
    <property type="entry name" value="KTSC"/>
    <property type="match status" value="1"/>
</dbReference>
<proteinExistence type="predicted"/>
<dbReference type="RefSeq" id="WP_121041963.1">
    <property type="nucleotide sequence ID" value="NZ_RCDC01000005.1"/>
</dbReference>
<comment type="caution">
    <text evidence="2">The sequence shown here is derived from an EMBL/GenBank/DDBJ whole genome shotgun (WGS) entry which is preliminary data.</text>
</comment>
<name>A0A498CBS6_9GAMM</name>
<evidence type="ECO:0000313" key="3">
    <source>
        <dbReference type="Proteomes" id="UP000274786"/>
    </source>
</evidence>
<feature type="domain" description="KTSC" evidence="1">
    <location>
        <begin position="17"/>
        <end position="79"/>
    </location>
</feature>
<dbReference type="Proteomes" id="UP000274786">
    <property type="component" value="Unassembled WGS sequence"/>
</dbReference>
<dbReference type="EMBL" id="RCDC01000005">
    <property type="protein sequence ID" value="RLK53414.1"/>
    <property type="molecule type" value="Genomic_DNA"/>
</dbReference>
<organism evidence="2 3">
    <name type="scientific">Stenotrophomonas rhizophila</name>
    <dbReference type="NCBI Taxonomy" id="216778"/>
    <lineage>
        <taxon>Bacteria</taxon>
        <taxon>Pseudomonadati</taxon>
        <taxon>Pseudomonadota</taxon>
        <taxon>Gammaproteobacteria</taxon>
        <taxon>Lysobacterales</taxon>
        <taxon>Lysobacteraceae</taxon>
        <taxon>Stenotrophomonas</taxon>
    </lineage>
</organism>
<dbReference type="OrthoDB" id="8909582at2"/>
<accession>A0A498CBS6</accession>
<reference evidence="2 3" key="1">
    <citation type="submission" date="2018-10" db="EMBL/GenBank/DDBJ databases">
        <title>Comparative analysis of microorganisms from saline springs in Andes Mountain Range, Colombia.</title>
        <authorList>
            <person name="Rubin E."/>
        </authorList>
    </citation>
    <scope>NUCLEOTIDE SEQUENCE [LARGE SCALE GENOMIC DNA]</scope>
    <source>
        <strain evidence="2 3">USBA GBX 843</strain>
    </source>
</reference>
<dbReference type="InterPro" id="IPR025309">
    <property type="entry name" value="KTSC_dom"/>
</dbReference>